<dbReference type="Gene3D" id="1.25.40.180">
    <property type="match status" value="1"/>
</dbReference>
<dbReference type="InterPro" id="IPR039778">
    <property type="entry name" value="PDCD4"/>
</dbReference>
<dbReference type="EMBL" id="JADBGQ010000006">
    <property type="protein sequence ID" value="KAG5393692.1"/>
    <property type="molecule type" value="Genomic_DNA"/>
</dbReference>
<reference evidence="2 3" key="1">
    <citation type="submission" date="2021-03" db="EMBL/GenBank/DDBJ databases">
        <authorList>
            <person name="King G.J."/>
            <person name="Bancroft I."/>
            <person name="Baten A."/>
            <person name="Bloomfield J."/>
            <person name="Borpatragohain P."/>
            <person name="He Z."/>
            <person name="Irish N."/>
            <person name="Irwin J."/>
            <person name="Liu K."/>
            <person name="Mauleon R.P."/>
            <person name="Moore J."/>
            <person name="Morris R."/>
            <person name="Ostergaard L."/>
            <person name="Wang B."/>
            <person name="Wells R."/>
        </authorList>
    </citation>
    <scope>NUCLEOTIDE SEQUENCE [LARGE SCALE GENOMIC DNA]</scope>
    <source>
        <strain evidence="2">R-o-18</strain>
        <tissue evidence="2">Leaf</tissue>
    </source>
</reference>
<name>A0ABQ7M4H6_BRACM</name>
<protein>
    <submittedName>
        <fullName evidence="2">Uncharacterized protein</fullName>
    </submittedName>
</protein>
<dbReference type="Proteomes" id="UP000823674">
    <property type="component" value="Chromosome A06"/>
</dbReference>
<evidence type="ECO:0000313" key="3">
    <source>
        <dbReference type="Proteomes" id="UP000823674"/>
    </source>
</evidence>
<organism evidence="2 3">
    <name type="scientific">Brassica rapa subsp. trilocularis</name>
    <dbReference type="NCBI Taxonomy" id="1813537"/>
    <lineage>
        <taxon>Eukaryota</taxon>
        <taxon>Viridiplantae</taxon>
        <taxon>Streptophyta</taxon>
        <taxon>Embryophyta</taxon>
        <taxon>Tracheophyta</taxon>
        <taxon>Spermatophyta</taxon>
        <taxon>Magnoliopsida</taxon>
        <taxon>eudicotyledons</taxon>
        <taxon>Gunneridae</taxon>
        <taxon>Pentapetalae</taxon>
        <taxon>rosids</taxon>
        <taxon>malvids</taxon>
        <taxon>Brassicales</taxon>
        <taxon>Brassicaceae</taxon>
        <taxon>Brassiceae</taxon>
        <taxon>Brassica</taxon>
    </lineage>
</organism>
<keyword evidence="3" id="KW-1185">Reference proteome</keyword>
<accession>A0ABQ7M4H6</accession>
<dbReference type="SUPFAM" id="SSF48371">
    <property type="entry name" value="ARM repeat"/>
    <property type="match status" value="1"/>
</dbReference>
<keyword evidence="1" id="KW-0539">Nucleus</keyword>
<dbReference type="PANTHER" id="PTHR12626:SF12">
    <property type="entry name" value="MA3 DOMAIN-CONTAINING TRANSLATION REGULATORY FACTOR 4"/>
    <property type="match status" value="1"/>
</dbReference>
<evidence type="ECO:0000256" key="1">
    <source>
        <dbReference type="ARBA" id="ARBA00023242"/>
    </source>
</evidence>
<dbReference type="PANTHER" id="PTHR12626">
    <property type="entry name" value="PROGRAMMED CELL DEATH 4"/>
    <property type="match status" value="1"/>
</dbReference>
<proteinExistence type="predicted"/>
<evidence type="ECO:0000313" key="2">
    <source>
        <dbReference type="EMBL" id="KAG5393692.1"/>
    </source>
</evidence>
<dbReference type="InterPro" id="IPR016024">
    <property type="entry name" value="ARM-type_fold"/>
</dbReference>
<sequence>MILNRSVVSIKRLVSIAMDRNHKEKEKEKASGLYADVVSPDQIRVGFIRFIESVGDLALHIPDLLPPVFLARANKTLPESSEGFQVILTVEKSYLWAAHHEELVENRLGGSTLVTVEEKKNRKRYQKFYRNTWRIVTLVQLVGASES</sequence>
<comment type="caution">
    <text evidence="2">The sequence shown here is derived from an EMBL/GenBank/DDBJ whole genome shotgun (WGS) entry which is preliminary data.</text>
</comment>
<gene>
    <name evidence="2" type="primary">A06p033870.1_BraROA</name>
    <name evidence="2" type="ORF">IGI04_023655</name>
</gene>